<dbReference type="GO" id="GO:0005856">
    <property type="term" value="C:cytoskeleton"/>
    <property type="evidence" value="ECO:0007669"/>
    <property type="project" value="UniProtKB-SubCell"/>
</dbReference>
<evidence type="ECO:0000256" key="1">
    <source>
        <dbReference type="ARBA" id="ARBA00004245"/>
    </source>
</evidence>
<dbReference type="PANTHER" id="PTHR24107:SF2">
    <property type="entry name" value="NLR FAMILY CARD DOMAIN CONTAINING 3"/>
    <property type="match status" value="1"/>
</dbReference>
<reference evidence="4" key="1">
    <citation type="submission" date="2014-11" db="EMBL/GenBank/DDBJ databases">
        <authorList>
            <person name="Otto D Thomas"/>
            <person name="Naeem Raeece"/>
        </authorList>
    </citation>
    <scope>NUCLEOTIDE SEQUENCE</scope>
</reference>
<evidence type="ECO:0000256" key="3">
    <source>
        <dbReference type="ARBA" id="ARBA00023212"/>
    </source>
</evidence>
<dbReference type="InterPro" id="IPR052410">
    <property type="entry name" value="DRC5"/>
</dbReference>
<keyword evidence="2" id="KW-0963">Cytoplasm</keyword>
<accession>A0A0G4I1Z2</accession>
<evidence type="ECO:0000256" key="2">
    <source>
        <dbReference type="ARBA" id="ARBA00022490"/>
    </source>
</evidence>
<sequence length="419" mass="44812">MTAEEDRELGDPLGECTSESLPFGVLLKHANPSSEDVSDLASRKESFGVAWVVLRLSQKTQRDAPPNLMRLNLPGCKANQGGTFFPSPGKLSLLLHGLPQSIEELTLGLSTVKKGALPVLCRFLQRVGGGEGEVEGIRCRTCRLKIFCFSTGITAPFRVPQKSETPTPEDELISLPEAKDIFQCLPASLETLSFHGTILHSNAMEALQEALLEGKFSGLRRLHLKGLGLSQANLDAFLGCLGGTEGIVSPSVCPSLEALEFEGNLFGPQSVQLLCTAVAQSTSLKEVSLAGCGIREASVQALADGILEGKLRQVEVLDLRRNIFGGFGAVVLSEALTTSLLPRLHTLVLQGNGLVQKGAEVLVEALSSPDGPPLRAHFPFGRFPVLILVVFLSEKAHTQAISARIENPIQMCDLAIPPK</sequence>
<dbReference type="PhylomeDB" id="A0A0G4I1Z2"/>
<dbReference type="InterPro" id="IPR032675">
    <property type="entry name" value="LRR_dom_sf"/>
</dbReference>
<name>A0A0G4I1Z2_9ALVE</name>
<dbReference type="EMBL" id="CDMZ01004794">
    <property type="protein sequence ID" value="CEM50931.1"/>
    <property type="molecule type" value="Genomic_DNA"/>
</dbReference>
<evidence type="ECO:0000313" key="4">
    <source>
        <dbReference type="EMBL" id="CEM50931.1"/>
    </source>
</evidence>
<dbReference type="Gene3D" id="3.80.10.10">
    <property type="entry name" value="Ribonuclease Inhibitor"/>
    <property type="match status" value="1"/>
</dbReference>
<gene>
    <name evidence="4" type="ORF">Cvel_10277</name>
</gene>
<protein>
    <submittedName>
        <fullName evidence="4">Uncharacterized protein</fullName>
    </submittedName>
</protein>
<dbReference type="SMART" id="SM00368">
    <property type="entry name" value="LRR_RI"/>
    <property type="match status" value="4"/>
</dbReference>
<dbReference type="AlphaFoldDB" id="A0A0G4I1Z2"/>
<dbReference type="VEuPathDB" id="CryptoDB:Cvel_10277"/>
<keyword evidence="3" id="KW-0206">Cytoskeleton</keyword>
<proteinExistence type="predicted"/>
<organism evidence="4">
    <name type="scientific">Chromera velia CCMP2878</name>
    <dbReference type="NCBI Taxonomy" id="1169474"/>
    <lineage>
        <taxon>Eukaryota</taxon>
        <taxon>Sar</taxon>
        <taxon>Alveolata</taxon>
        <taxon>Colpodellida</taxon>
        <taxon>Chromeraceae</taxon>
        <taxon>Chromera</taxon>
    </lineage>
</organism>
<dbReference type="PANTHER" id="PTHR24107">
    <property type="entry name" value="YNEIN REGULATORY COMPLEX SUBUNIT 5"/>
    <property type="match status" value="1"/>
</dbReference>
<comment type="subcellular location">
    <subcellularLocation>
        <location evidence="1">Cytoplasm</location>
        <location evidence="1">Cytoskeleton</location>
    </subcellularLocation>
</comment>
<dbReference type="SUPFAM" id="SSF52047">
    <property type="entry name" value="RNI-like"/>
    <property type="match status" value="1"/>
</dbReference>